<proteinExistence type="predicted"/>
<name>A0A914BZ88_9BILA</name>
<feature type="region of interest" description="Disordered" evidence="1">
    <location>
        <begin position="156"/>
        <end position="180"/>
    </location>
</feature>
<organism evidence="2 3">
    <name type="scientific">Acrobeloides nanus</name>
    <dbReference type="NCBI Taxonomy" id="290746"/>
    <lineage>
        <taxon>Eukaryota</taxon>
        <taxon>Metazoa</taxon>
        <taxon>Ecdysozoa</taxon>
        <taxon>Nematoda</taxon>
        <taxon>Chromadorea</taxon>
        <taxon>Rhabditida</taxon>
        <taxon>Tylenchina</taxon>
        <taxon>Cephalobomorpha</taxon>
        <taxon>Cephaloboidea</taxon>
        <taxon>Cephalobidae</taxon>
        <taxon>Acrobeloides</taxon>
    </lineage>
</organism>
<sequence>MHVCGKYATNQPVDERTSFEPNSDERTPFRPASSKIQAHQNQWNAISDESFPNENLHSDETDYPFSIDANSNAADIFMRKRREHLAHESYETPFIKLRQAKKKSRRMKRKVRYEEYAETPAILPPLLNLRPTPVSRKNVVRYEEYAETPFRWPSYVETTTPGSRPLQPQANERQQESQRIPQEVLNRLIQQYLTKRPQFLQESTAPTTAITKPRLDGSPSEIQYTLYRRFPANSSQLSYAEKRRRWKAEMKRRMKAAKIPPRQINPPGNRVDEQIPNQKGKYFITYSPYNRQYQISRQRPRIFDDAENQNRSVVQPVLPTTTLQPITTRVTTTTRPLATTPIKTTTTQTTFTRPVHTTTTTARPKILRLPAESVPDIKGAQLTVRVASIKPTFPPVKQIISLDDYDLSEEDEEDDNDAEQPNRQPPAPTRSNQYSQYERVQSTPYVLPTTPPIYRQTSPPNVPSTPAYIPTYERSTPPPYKPNQIVYPVGNKPTETSHQANPPINRQVVVPPITTPRTAVHKRIEDVTNFFAPPPQSEDADYDDLGDSEEDLFFWKPDYEQKKGVDRARVPGQDQSVQQYNEETAIQDDPFKIEVHEAV</sequence>
<feature type="compositionally biased region" description="Acidic residues" evidence="1">
    <location>
        <begin position="407"/>
        <end position="418"/>
    </location>
</feature>
<feature type="region of interest" description="Disordered" evidence="1">
    <location>
        <begin position="407"/>
        <end position="438"/>
    </location>
</feature>
<evidence type="ECO:0000313" key="2">
    <source>
        <dbReference type="Proteomes" id="UP000887540"/>
    </source>
</evidence>
<feature type="region of interest" description="Disordered" evidence="1">
    <location>
        <begin position="1"/>
        <end position="31"/>
    </location>
</feature>
<dbReference type="Proteomes" id="UP000887540">
    <property type="component" value="Unplaced"/>
</dbReference>
<feature type="compositionally biased region" description="Basic and acidic residues" evidence="1">
    <location>
        <begin position="13"/>
        <end position="28"/>
    </location>
</feature>
<dbReference type="WBParaSite" id="ACRNAN_Path_1315.g5162.t1">
    <property type="protein sequence ID" value="ACRNAN_Path_1315.g5162.t1"/>
    <property type="gene ID" value="ACRNAN_Path_1315.g5162"/>
</dbReference>
<evidence type="ECO:0000313" key="3">
    <source>
        <dbReference type="WBParaSite" id="ACRNAN_Path_1315.g5162.t1"/>
    </source>
</evidence>
<accession>A0A914BZ88</accession>
<feature type="region of interest" description="Disordered" evidence="1">
    <location>
        <begin position="254"/>
        <end position="275"/>
    </location>
</feature>
<keyword evidence="2" id="KW-1185">Reference proteome</keyword>
<dbReference type="AlphaFoldDB" id="A0A914BZ88"/>
<reference evidence="3" key="1">
    <citation type="submission" date="2022-11" db="UniProtKB">
        <authorList>
            <consortium name="WormBaseParasite"/>
        </authorList>
    </citation>
    <scope>IDENTIFICATION</scope>
</reference>
<protein>
    <submittedName>
        <fullName evidence="3">Uncharacterized protein</fullName>
    </submittedName>
</protein>
<evidence type="ECO:0000256" key="1">
    <source>
        <dbReference type="SAM" id="MobiDB-lite"/>
    </source>
</evidence>
<feature type="compositionally biased region" description="Polar residues" evidence="1">
    <location>
        <begin position="429"/>
        <end position="438"/>
    </location>
</feature>